<dbReference type="InterPro" id="IPR003593">
    <property type="entry name" value="AAA+_ATPase"/>
</dbReference>
<sequence length="351" mass="37364">MDIAVLLAFAVRNQASDLHLCAGMPPLLRVHGALRRVNLQAPTGPQLQQWLQALMPAALHPRYAQGRECDFAIELAALGRFRVHAFLRQGGPAVAIRHLGREPPTLAQLGAPPLCAELAERAGGLVLVTGPTGAGKSSTLAAMIRHLNETRALHILTIEDPIEFIHTPQRALISQRELGTHTADLPAALRAALRADPDVLLVGELRDADTIRLALTAAETGHLVLGTLHAASAARTVERMLDVFPAGEKEPARAMLAESLQGVIAQTLLPTADGRARVAAHELLVATPAVRNLIREGRSAQLLSLMQAGAAQGMQTLEAALQRLHQQGRISAQTLRQHLGQEPQAGPGMAV</sequence>
<dbReference type="RefSeq" id="WP_013235744.1">
    <property type="nucleotide sequence ID" value="NC_014323.1"/>
</dbReference>
<proteinExistence type="inferred from homology"/>
<dbReference type="GO" id="GO:0016887">
    <property type="term" value="F:ATP hydrolysis activity"/>
    <property type="evidence" value="ECO:0007669"/>
    <property type="project" value="InterPro"/>
</dbReference>
<dbReference type="SUPFAM" id="SSF52540">
    <property type="entry name" value="P-loop containing nucleoside triphosphate hydrolases"/>
    <property type="match status" value="1"/>
</dbReference>
<organism evidence="3 4">
    <name type="scientific">Herbaspirillum seropedicae (strain SmR1)</name>
    <dbReference type="NCBI Taxonomy" id="757424"/>
    <lineage>
        <taxon>Bacteria</taxon>
        <taxon>Pseudomonadati</taxon>
        <taxon>Pseudomonadota</taxon>
        <taxon>Betaproteobacteria</taxon>
        <taxon>Burkholderiales</taxon>
        <taxon>Oxalobacteraceae</taxon>
        <taxon>Herbaspirillum</taxon>
    </lineage>
</organism>
<dbReference type="InterPro" id="IPR001482">
    <property type="entry name" value="T2SS/T4SS_dom"/>
</dbReference>
<comment type="similarity">
    <text evidence="1">Belongs to the GSP E family.</text>
</comment>
<evidence type="ECO:0000313" key="4">
    <source>
        <dbReference type="Proteomes" id="UP000000329"/>
    </source>
</evidence>
<dbReference type="NCBIfam" id="TIGR01420">
    <property type="entry name" value="pilT_fam"/>
    <property type="match status" value="1"/>
</dbReference>
<dbReference type="Pfam" id="PF00437">
    <property type="entry name" value="T2SSE"/>
    <property type="match status" value="1"/>
</dbReference>
<dbReference type="EMBL" id="CP002039">
    <property type="protein sequence ID" value="ADJ65282.1"/>
    <property type="molecule type" value="Genomic_DNA"/>
</dbReference>
<keyword evidence="4" id="KW-1185">Reference proteome</keyword>
<dbReference type="Gene3D" id="3.30.450.90">
    <property type="match status" value="1"/>
</dbReference>
<dbReference type="Gene3D" id="3.40.50.300">
    <property type="entry name" value="P-loop containing nucleotide triphosphate hydrolases"/>
    <property type="match status" value="1"/>
</dbReference>
<dbReference type="SMART" id="SM00382">
    <property type="entry name" value="AAA"/>
    <property type="match status" value="1"/>
</dbReference>
<dbReference type="STRING" id="757424.Hsero_3804"/>
<dbReference type="GO" id="GO:0005524">
    <property type="term" value="F:ATP binding"/>
    <property type="evidence" value="ECO:0007669"/>
    <property type="project" value="InterPro"/>
</dbReference>
<dbReference type="GeneID" id="29393975"/>
<protein>
    <submittedName>
        <fullName evidence="3">Tfp pilus assembly protein, pilus retraction ATPase PilT protein</fullName>
    </submittedName>
</protein>
<reference evidence="3 4" key="1">
    <citation type="submission" date="2010-04" db="EMBL/GenBank/DDBJ databases">
        <title>The genome of Herbaspirillum seropedicae SmR1, an endophytic, nitrogen-fixing, plant-growth promoting beta-Proteobacteria.</title>
        <authorList>
            <person name="Pedrosa F.O."/>
            <person name="Monteiro R.A."/>
            <person name="Wassem R."/>
            <person name="Cruz L.M."/>
            <person name="Ayub R.A."/>
            <person name="Colauto N.B."/>
            <person name="Fernandez M.A."/>
            <person name="Fungaro M.H.P."/>
            <person name="Grisard E.C."/>
            <person name="Hungria M."/>
            <person name="Madeira H.M.F."/>
            <person name="Nodari R.O."/>
            <person name="Osaku C.A."/>
            <person name="Petzl-Erler M.L."/>
            <person name="Terenzi H."/>
            <person name="Vieira L.G.E."/>
            <person name="Almeida M.I.M."/>
            <person name="Alves L.R."/>
            <person name="Arantes O.M.N."/>
            <person name="Balsanelli E."/>
            <person name="Barcellos F.G."/>
            <person name="Baura V.A."/>
            <person name="Binde D.R."/>
            <person name="Campo R.J."/>
            <person name="Chubatsu L.S."/>
            <person name="Chueire L.M.O."/>
            <person name="Ciferri R.R."/>
            <person name="Correa L.C."/>
            <person name="da Conceicao Silva J.L."/>
            <person name="Dabul A.N.G."/>
            <person name="Dambros B.P."/>
            <person name="Faoro H."/>
            <person name="Favetti A."/>
            <person name="Friedermann G."/>
            <person name="Furlaneto M.C."/>
            <person name="Gasques L.S."/>
            <person name="Gimenes C.C.T."/>
            <person name="Gioppo N.M.R."/>
            <person name="Glienke-Blanco C."/>
            <person name="Godoy L.P."/>
            <person name="Guerra M.P."/>
            <person name="Karp S."/>
            <person name="Kava-Cordeiro V."/>
            <person name="Margarido V.P."/>
            <person name="Mathioni S.M."/>
            <person name="Menck-Soares M.A."/>
            <person name="Murace N.K."/>
            <person name="Nicolas M.F."/>
            <person name="Oliveira C.E.C."/>
            <person name="Pagnan N.A.B."/>
            <person name="Pamphile J.A."/>
            <person name="Patussi E.V."/>
            <person name="Pereira L.F.P."/>
            <person name="Pereira-Ferrari L."/>
            <person name="Pinto F.G.S."/>
            <person name="Precoma C."/>
            <person name="Prioli A.J."/>
            <person name="Prioli S.M.A.P."/>
            <person name="Raittz R.T."/>
            <person name="Ramos H.J.O."/>
            <person name="Ribeiro E.M.S.F."/>
            <person name="Rigo L.U."/>
            <person name="Rocha C.L.M.S.C."/>
            <person name="Rocha S.N."/>
            <person name="Santos K."/>
            <person name="Satori D."/>
            <person name="Silva A.G."/>
            <person name="Simao R.C.G."/>
            <person name="Soares M.A.M."/>
            <person name="Souza E.M."/>
            <person name="Steffens M.B.R."/>
            <person name="Steindel M."/>
            <person name="Tadra-Sfeir M.Z."/>
            <person name="Takahashi E.K."/>
            <person name="Torres R.A."/>
            <person name="Valle J.S."/>
            <person name="Vernal J.I."/>
            <person name="Vilas-Boas L.A."/>
            <person name="Watanabe M.A.E."/>
            <person name="Weiss V.A."/>
            <person name="Yates M.A."/>
            <person name="Souza E.M."/>
        </authorList>
    </citation>
    <scope>NUCLEOTIDE SEQUENCE [LARGE SCALE GENOMIC DNA]</scope>
    <source>
        <strain evidence="3 4">SmR1</strain>
    </source>
</reference>
<name>D8IRT9_HERSS</name>
<gene>
    <name evidence="3" type="ordered locus">Hsero_3804</name>
</gene>
<dbReference type="KEGG" id="hse:Hsero_3804"/>
<dbReference type="PROSITE" id="PS00662">
    <property type="entry name" value="T2SP_E"/>
    <property type="match status" value="1"/>
</dbReference>
<dbReference type="Proteomes" id="UP000000329">
    <property type="component" value="Chromosome"/>
</dbReference>
<dbReference type="InterPro" id="IPR006321">
    <property type="entry name" value="PilT/PilU"/>
</dbReference>
<feature type="domain" description="Bacterial type II secretion system protein E" evidence="2">
    <location>
        <begin position="193"/>
        <end position="207"/>
    </location>
</feature>
<dbReference type="InterPro" id="IPR027417">
    <property type="entry name" value="P-loop_NTPase"/>
</dbReference>
<evidence type="ECO:0000256" key="1">
    <source>
        <dbReference type="ARBA" id="ARBA00006611"/>
    </source>
</evidence>
<dbReference type="OrthoDB" id="5790493at2"/>
<dbReference type="eggNOG" id="COG2805">
    <property type="taxonomic scope" value="Bacteria"/>
</dbReference>
<dbReference type="PANTHER" id="PTHR30486">
    <property type="entry name" value="TWITCHING MOTILITY PROTEIN PILT"/>
    <property type="match status" value="1"/>
</dbReference>
<dbReference type="HOGENOM" id="CLU_013446_4_0_4"/>
<dbReference type="CDD" id="cd01131">
    <property type="entry name" value="PilT"/>
    <property type="match status" value="1"/>
</dbReference>
<evidence type="ECO:0000313" key="3">
    <source>
        <dbReference type="EMBL" id="ADJ65282.1"/>
    </source>
</evidence>
<dbReference type="PANTHER" id="PTHR30486:SF6">
    <property type="entry name" value="TYPE IV PILUS RETRACTATION ATPASE PILT"/>
    <property type="match status" value="1"/>
</dbReference>
<dbReference type="AlphaFoldDB" id="D8IRT9"/>
<dbReference type="InterPro" id="IPR050921">
    <property type="entry name" value="T4SS_GSP_E_ATPase"/>
</dbReference>
<accession>D8IRT9</accession>
<evidence type="ECO:0000259" key="2">
    <source>
        <dbReference type="PROSITE" id="PS00662"/>
    </source>
</evidence>